<dbReference type="EMBL" id="LWDL01000023">
    <property type="protein sequence ID" value="OQW50973.1"/>
    <property type="molecule type" value="Genomic_DNA"/>
</dbReference>
<dbReference type="PANTHER" id="PTHR43433:SF5">
    <property type="entry name" value="AB HYDROLASE-1 DOMAIN-CONTAINING PROTEIN"/>
    <property type="match status" value="1"/>
</dbReference>
<comment type="caution">
    <text evidence="2">The sequence shown here is derived from an EMBL/GenBank/DDBJ whole genome shotgun (WGS) entry which is preliminary data.</text>
</comment>
<evidence type="ECO:0000313" key="2">
    <source>
        <dbReference type="EMBL" id="OQW50973.1"/>
    </source>
</evidence>
<dbReference type="AlphaFoldDB" id="A0A1W9HU57"/>
<proteinExistence type="predicted"/>
<protein>
    <submittedName>
        <fullName evidence="2">Alpha/beta hydrolase</fullName>
    </submittedName>
</protein>
<reference evidence="2 3" key="1">
    <citation type="journal article" date="2017" name="Water Res.">
        <title>Comammox in drinking water systems.</title>
        <authorList>
            <person name="Wang Y."/>
            <person name="Ma L."/>
            <person name="Mao Y."/>
            <person name="Jiang X."/>
            <person name="Xia Y."/>
            <person name="Yu K."/>
            <person name="Li B."/>
            <person name="Zhang T."/>
        </authorList>
    </citation>
    <scope>NUCLEOTIDE SEQUENCE [LARGE SCALE GENOMIC DNA]</scope>
    <source>
        <strain evidence="2">SG_bin8</strain>
    </source>
</reference>
<gene>
    <name evidence="2" type="ORF">A4S15_13035</name>
</gene>
<dbReference type="InterPro" id="IPR029058">
    <property type="entry name" value="AB_hydrolase_fold"/>
</dbReference>
<dbReference type="PANTHER" id="PTHR43433">
    <property type="entry name" value="HYDROLASE, ALPHA/BETA FOLD FAMILY PROTEIN"/>
    <property type="match status" value="1"/>
</dbReference>
<dbReference type="Pfam" id="PF00561">
    <property type="entry name" value="Abhydrolase_1"/>
    <property type="match status" value="1"/>
</dbReference>
<dbReference type="SUPFAM" id="SSF53474">
    <property type="entry name" value="alpha/beta-Hydrolases"/>
    <property type="match status" value="1"/>
</dbReference>
<dbReference type="InterPro" id="IPR000073">
    <property type="entry name" value="AB_hydrolase_1"/>
</dbReference>
<evidence type="ECO:0000259" key="1">
    <source>
        <dbReference type="Pfam" id="PF00561"/>
    </source>
</evidence>
<dbReference type="InterPro" id="IPR050471">
    <property type="entry name" value="AB_hydrolase"/>
</dbReference>
<dbReference type="STRING" id="1827387.A4S15_13035"/>
<dbReference type="Gene3D" id="3.40.50.1820">
    <property type="entry name" value="alpha/beta hydrolase"/>
    <property type="match status" value="1"/>
</dbReference>
<name>A0A1W9HU57_9HYPH</name>
<dbReference type="Proteomes" id="UP000192872">
    <property type="component" value="Unassembled WGS sequence"/>
</dbReference>
<organism evidence="2 3">
    <name type="scientific">Candidatus Raskinella chloraquaticus</name>
    <dbReference type="NCBI Taxonomy" id="1951219"/>
    <lineage>
        <taxon>Bacteria</taxon>
        <taxon>Pseudomonadati</taxon>
        <taxon>Pseudomonadota</taxon>
        <taxon>Alphaproteobacteria</taxon>
        <taxon>Hyphomicrobiales</taxon>
        <taxon>Phreatobacteraceae</taxon>
        <taxon>Candidatus Raskinella</taxon>
    </lineage>
</organism>
<sequence length="250" mass="26060">MPDFKNGDMQIAYLDEGEGEAIILIHGFASNKETNWVAPGWVKTLTASGYRVIALDNRGHGQSAKPHDSGHYEQKLMAGDALALLDHLAIKRADIIGYSMGARLALCLAGIAPQRVRSLVLGGVGLGLVEGMAHSAAIAQALTAEDPASVTDPTGKAYRSFADQTKSDRLALAACVASMRVPVAPETLSAISVPTLVAVGTRDLGVGSPEGLAALIPGAGVFMIVERDHMSAVGDKSHKAAVLAFLDERP</sequence>
<dbReference type="PRINTS" id="PR00111">
    <property type="entry name" value="ABHYDROLASE"/>
</dbReference>
<dbReference type="RefSeq" id="WP_376801157.1">
    <property type="nucleotide sequence ID" value="NZ_DBNB01000009.1"/>
</dbReference>
<dbReference type="GO" id="GO:0004806">
    <property type="term" value="F:triacylglycerol lipase activity"/>
    <property type="evidence" value="ECO:0007669"/>
    <property type="project" value="TreeGrafter"/>
</dbReference>
<keyword evidence="2" id="KW-0378">Hydrolase</keyword>
<feature type="domain" description="AB hydrolase-1" evidence="1">
    <location>
        <begin position="21"/>
        <end position="121"/>
    </location>
</feature>
<dbReference type="GO" id="GO:0046503">
    <property type="term" value="P:glycerolipid catabolic process"/>
    <property type="evidence" value="ECO:0007669"/>
    <property type="project" value="TreeGrafter"/>
</dbReference>
<evidence type="ECO:0000313" key="3">
    <source>
        <dbReference type="Proteomes" id="UP000192872"/>
    </source>
</evidence>
<accession>A0A1W9HU57</accession>